<evidence type="ECO:0000259" key="2">
    <source>
        <dbReference type="Pfam" id="PF21531"/>
    </source>
</evidence>
<sequence>MSLPEVADALGVQLREVRAMVREQRLAGVRRGENNAYAVPADFLVDEGEGLRVLPSLRGTLIQLADAGYSEEEAVGWLFRPEESLGETPIAALRGKRTHAVRRAAQALAF</sequence>
<dbReference type="Pfam" id="PF18367">
    <property type="entry name" value="Rv2175c_C"/>
    <property type="match status" value="1"/>
</dbReference>
<evidence type="ECO:0000313" key="4">
    <source>
        <dbReference type="Proteomes" id="UP001165561"/>
    </source>
</evidence>
<proteinExistence type="predicted"/>
<accession>A0ABT5TUM6</accession>
<dbReference type="InterPro" id="IPR041098">
    <property type="entry name" value="Rv2175c_C"/>
</dbReference>
<dbReference type="EMBL" id="JARACI010000599">
    <property type="protein sequence ID" value="MDD9205662.1"/>
    <property type="molecule type" value="Genomic_DNA"/>
</dbReference>
<reference evidence="3" key="1">
    <citation type="submission" date="2023-02" db="EMBL/GenBank/DDBJ databases">
        <title>Georgenia sp.10Sc9-8, isolated from a soil sample collected from the Taklamakan desert.</title>
        <authorList>
            <person name="Liu S."/>
        </authorList>
    </citation>
    <scope>NUCLEOTIDE SEQUENCE</scope>
    <source>
        <strain evidence="3">10Sc9-8</strain>
    </source>
</reference>
<feature type="domain" description="Rv2175c C-terminal" evidence="1">
    <location>
        <begin position="56"/>
        <end position="109"/>
    </location>
</feature>
<gene>
    <name evidence="3" type="ORF">PU560_04155</name>
</gene>
<keyword evidence="3" id="KW-0238">DNA-binding</keyword>
<name>A0ABT5TUM6_9MICO</name>
<comment type="caution">
    <text evidence="3">The sequence shown here is derived from an EMBL/GenBank/DDBJ whole genome shotgun (WGS) entry which is preliminary data.</text>
</comment>
<dbReference type="Pfam" id="PF21531">
    <property type="entry name" value="Rv2175c_wHTH"/>
    <property type="match status" value="1"/>
</dbReference>
<feature type="domain" description="DNA-binding protein Rv2175c wHTH" evidence="2">
    <location>
        <begin position="2"/>
        <end position="44"/>
    </location>
</feature>
<evidence type="ECO:0000313" key="3">
    <source>
        <dbReference type="EMBL" id="MDD9205662.1"/>
    </source>
</evidence>
<keyword evidence="4" id="KW-1185">Reference proteome</keyword>
<dbReference type="GO" id="GO:0003677">
    <property type="term" value="F:DNA binding"/>
    <property type="evidence" value="ECO:0007669"/>
    <property type="project" value="UniProtKB-KW"/>
</dbReference>
<protein>
    <submittedName>
        <fullName evidence="3">Rv2175c family DNA-binding protein</fullName>
    </submittedName>
</protein>
<evidence type="ECO:0000259" key="1">
    <source>
        <dbReference type="Pfam" id="PF18367"/>
    </source>
</evidence>
<dbReference type="Proteomes" id="UP001165561">
    <property type="component" value="Unassembled WGS sequence"/>
</dbReference>
<organism evidence="3 4">
    <name type="scientific">Georgenia halotolerans</name>
    <dbReference type="NCBI Taxonomy" id="3028317"/>
    <lineage>
        <taxon>Bacteria</taxon>
        <taxon>Bacillati</taxon>
        <taxon>Actinomycetota</taxon>
        <taxon>Actinomycetes</taxon>
        <taxon>Micrococcales</taxon>
        <taxon>Bogoriellaceae</taxon>
        <taxon>Georgenia</taxon>
    </lineage>
</organism>
<dbReference type="InterPro" id="IPR048576">
    <property type="entry name" value="Rv2175c_wHTH"/>
</dbReference>